<accession>A0A7R9GTQ4</accession>
<reference evidence="2" key="1">
    <citation type="submission" date="2020-11" db="EMBL/GenBank/DDBJ databases">
        <authorList>
            <person name="Tran Van P."/>
        </authorList>
    </citation>
    <scope>NUCLEOTIDE SEQUENCE</scope>
</reference>
<feature type="compositionally biased region" description="Basic residues" evidence="1">
    <location>
        <begin position="91"/>
        <end position="101"/>
    </location>
</feature>
<proteinExistence type="predicted"/>
<evidence type="ECO:0000313" key="2">
    <source>
        <dbReference type="EMBL" id="CAD7397092.1"/>
    </source>
</evidence>
<feature type="compositionally biased region" description="Polar residues" evidence="1">
    <location>
        <begin position="72"/>
        <end position="84"/>
    </location>
</feature>
<sequence length="128" mass="14637">MEEEWKTVLEKTYQCTQPGSNPNLPLFGSLVQHESNALDHAATKAESAQFVRQTLPEGGVKQRGAQKIYNPYATTTSKKVTQSARGPNVRPGRRPNKRRRQTLGLQQDRQRCRREIRDEFLSLKLALF</sequence>
<organism evidence="2">
    <name type="scientific">Timema poppense</name>
    <name type="common">Walking stick</name>
    <dbReference type="NCBI Taxonomy" id="170557"/>
    <lineage>
        <taxon>Eukaryota</taxon>
        <taxon>Metazoa</taxon>
        <taxon>Ecdysozoa</taxon>
        <taxon>Arthropoda</taxon>
        <taxon>Hexapoda</taxon>
        <taxon>Insecta</taxon>
        <taxon>Pterygota</taxon>
        <taxon>Neoptera</taxon>
        <taxon>Polyneoptera</taxon>
        <taxon>Phasmatodea</taxon>
        <taxon>Timematodea</taxon>
        <taxon>Timematoidea</taxon>
        <taxon>Timematidae</taxon>
        <taxon>Timema</taxon>
    </lineage>
</organism>
<protein>
    <submittedName>
        <fullName evidence="2">Uncharacterized protein</fullName>
    </submittedName>
</protein>
<dbReference type="EMBL" id="OD000335">
    <property type="protein sequence ID" value="CAD7397092.1"/>
    <property type="molecule type" value="Genomic_DNA"/>
</dbReference>
<gene>
    <name evidence="2" type="ORF">TPSB3V08_LOCUS984</name>
</gene>
<name>A0A7R9GTQ4_TIMPO</name>
<feature type="region of interest" description="Disordered" evidence="1">
    <location>
        <begin position="56"/>
        <end position="109"/>
    </location>
</feature>
<dbReference type="AlphaFoldDB" id="A0A7R9GTQ4"/>
<evidence type="ECO:0000256" key="1">
    <source>
        <dbReference type="SAM" id="MobiDB-lite"/>
    </source>
</evidence>